<evidence type="ECO:0000256" key="1">
    <source>
        <dbReference type="SAM" id="SignalP"/>
    </source>
</evidence>
<feature type="chain" id="PRO_5020390884" evidence="1">
    <location>
        <begin position="21"/>
        <end position="73"/>
    </location>
</feature>
<organism evidence="2 3">
    <name type="scientific">Antarcticimicrobium luteum</name>
    <dbReference type="NCBI Taxonomy" id="2547397"/>
    <lineage>
        <taxon>Bacteria</taxon>
        <taxon>Pseudomonadati</taxon>
        <taxon>Pseudomonadota</taxon>
        <taxon>Alphaproteobacteria</taxon>
        <taxon>Rhodobacterales</taxon>
        <taxon>Paracoccaceae</taxon>
        <taxon>Antarcticimicrobium</taxon>
    </lineage>
</organism>
<feature type="signal peptide" evidence="1">
    <location>
        <begin position="1"/>
        <end position="20"/>
    </location>
</feature>
<proteinExistence type="predicted"/>
<accession>A0A4R5VES2</accession>
<keyword evidence="3" id="KW-1185">Reference proteome</keyword>
<reference evidence="2 3" key="1">
    <citation type="submission" date="2019-03" db="EMBL/GenBank/DDBJ databases">
        <title>Ruegeria lutea sp. nov., a novel strain, isolated from marine sediment, the Masan Bay, South Korea.</title>
        <authorList>
            <person name="Kim J."/>
            <person name="Kim D.-Y."/>
            <person name="Lee S.-S."/>
        </authorList>
    </citation>
    <scope>NUCLEOTIDE SEQUENCE [LARGE SCALE GENOMIC DNA]</scope>
    <source>
        <strain evidence="2 3">318-1</strain>
    </source>
</reference>
<evidence type="ECO:0000313" key="2">
    <source>
        <dbReference type="EMBL" id="TDK50712.1"/>
    </source>
</evidence>
<dbReference type="Proteomes" id="UP000295301">
    <property type="component" value="Unassembled WGS sequence"/>
</dbReference>
<dbReference type="AlphaFoldDB" id="A0A4R5VES2"/>
<dbReference type="PROSITE" id="PS51257">
    <property type="entry name" value="PROKAR_LIPOPROTEIN"/>
    <property type="match status" value="1"/>
</dbReference>
<dbReference type="RefSeq" id="WP_133358792.1">
    <property type="nucleotide sequence ID" value="NZ_SMUV01000054.1"/>
</dbReference>
<sequence>MKSHLIAGVCALGLGACAQAPTPLPDVTAQQASVNPAVVSAIAYANPLMDYSYRAPTGPRDWRTVNDEQSEGN</sequence>
<dbReference type="OrthoDB" id="8084577at2"/>
<comment type="caution">
    <text evidence="2">The sequence shown here is derived from an EMBL/GenBank/DDBJ whole genome shotgun (WGS) entry which is preliminary data.</text>
</comment>
<keyword evidence="1" id="KW-0732">Signal</keyword>
<name>A0A4R5VES2_9RHOB</name>
<protein>
    <submittedName>
        <fullName evidence="2">Uncharacterized protein</fullName>
    </submittedName>
</protein>
<evidence type="ECO:0000313" key="3">
    <source>
        <dbReference type="Proteomes" id="UP000295301"/>
    </source>
</evidence>
<gene>
    <name evidence="2" type="ORF">E1832_05815</name>
</gene>
<dbReference type="EMBL" id="SMUV01000054">
    <property type="protein sequence ID" value="TDK50712.1"/>
    <property type="molecule type" value="Genomic_DNA"/>
</dbReference>